<dbReference type="STRING" id="1076256.A0A2H3BZ46"/>
<protein>
    <submittedName>
        <fullName evidence="2">Cysteine proteinase</fullName>
    </submittedName>
</protein>
<organism evidence="2 3">
    <name type="scientific">Armillaria solidipes</name>
    <dbReference type="NCBI Taxonomy" id="1076256"/>
    <lineage>
        <taxon>Eukaryota</taxon>
        <taxon>Fungi</taxon>
        <taxon>Dikarya</taxon>
        <taxon>Basidiomycota</taxon>
        <taxon>Agaricomycotina</taxon>
        <taxon>Agaricomycetes</taxon>
        <taxon>Agaricomycetidae</taxon>
        <taxon>Agaricales</taxon>
        <taxon>Marasmiineae</taxon>
        <taxon>Physalacriaceae</taxon>
        <taxon>Armillaria</taxon>
    </lineage>
</organism>
<keyword evidence="3" id="KW-1185">Reference proteome</keyword>
<sequence>MTYSFNGPSSSRTLIKKAESPYSPQEIIQWLESIGYKHELTESDIASGSFKTTLENLHVLVRMHLVAFPFENCDMHYLLTGDFISTSDHSMDVTPQGMFRRTILRRRGSYCFGLNTLFLGMLRGLGYRAYAGSARVSDGSNPLKLGPLSHMFLLVQPDSETHFQPVCLVDVGFGGTCLTRPIYLRDGAVVETSSEKHRLIRAPHPSSSLDSLDSALLWHLQISRSGKTESAWKTLYAFSESESFPEDFMRAESIFWKNLMCVKYFVVDGEEQRRLGLEASTKDVHLGKYILFGSEIRRSVAGRQQILQIFRSEEDRIRALRDYFGFDIDVKDAHNIIGRSAAAAARTATIPTFKSMTTSTRNLYGDTAPWTQTFPDQ</sequence>
<dbReference type="PANTHER" id="PTHR11786:SF0">
    <property type="entry name" value="ARYLAMINE N-ACETYLTRANSFERASE 4-RELATED"/>
    <property type="match status" value="1"/>
</dbReference>
<dbReference type="PANTHER" id="PTHR11786">
    <property type="entry name" value="N-HYDROXYARYLAMINE O-ACETYLTRANSFERASE"/>
    <property type="match status" value="1"/>
</dbReference>
<dbReference type="SUPFAM" id="SSF54001">
    <property type="entry name" value="Cysteine proteinases"/>
    <property type="match status" value="1"/>
</dbReference>
<evidence type="ECO:0000256" key="1">
    <source>
        <dbReference type="ARBA" id="ARBA00006547"/>
    </source>
</evidence>
<evidence type="ECO:0000313" key="2">
    <source>
        <dbReference type="EMBL" id="PBK76115.1"/>
    </source>
</evidence>
<dbReference type="InterPro" id="IPR053710">
    <property type="entry name" value="Arylamine_NAT_domain_sf"/>
</dbReference>
<comment type="similarity">
    <text evidence="1">Belongs to the arylamine N-acetyltransferase family.</text>
</comment>
<reference evidence="3" key="1">
    <citation type="journal article" date="2017" name="Nat. Ecol. Evol.">
        <title>Genome expansion and lineage-specific genetic innovations in the forest pathogenic fungi Armillaria.</title>
        <authorList>
            <person name="Sipos G."/>
            <person name="Prasanna A.N."/>
            <person name="Walter M.C."/>
            <person name="O'Connor E."/>
            <person name="Balint B."/>
            <person name="Krizsan K."/>
            <person name="Kiss B."/>
            <person name="Hess J."/>
            <person name="Varga T."/>
            <person name="Slot J."/>
            <person name="Riley R."/>
            <person name="Boka B."/>
            <person name="Rigling D."/>
            <person name="Barry K."/>
            <person name="Lee J."/>
            <person name="Mihaltcheva S."/>
            <person name="LaButti K."/>
            <person name="Lipzen A."/>
            <person name="Waldron R."/>
            <person name="Moloney N.M."/>
            <person name="Sperisen C."/>
            <person name="Kredics L."/>
            <person name="Vagvoelgyi C."/>
            <person name="Patrignani A."/>
            <person name="Fitzpatrick D."/>
            <person name="Nagy I."/>
            <person name="Doyle S."/>
            <person name="Anderson J.B."/>
            <person name="Grigoriev I.V."/>
            <person name="Gueldener U."/>
            <person name="Muensterkoetter M."/>
            <person name="Nagy L.G."/>
        </authorList>
    </citation>
    <scope>NUCLEOTIDE SEQUENCE [LARGE SCALE GENOMIC DNA]</scope>
    <source>
        <strain evidence="3">28-4</strain>
    </source>
</reference>
<proteinExistence type="inferred from homology"/>
<dbReference type="Gene3D" id="3.30.2140.20">
    <property type="match status" value="1"/>
</dbReference>
<name>A0A2H3BZ46_9AGAR</name>
<dbReference type="GO" id="GO:0016407">
    <property type="term" value="F:acetyltransferase activity"/>
    <property type="evidence" value="ECO:0007669"/>
    <property type="project" value="InterPro"/>
</dbReference>
<gene>
    <name evidence="2" type="ORF">ARMSODRAFT_1000346</name>
</gene>
<dbReference type="Proteomes" id="UP000218334">
    <property type="component" value="Unassembled WGS sequence"/>
</dbReference>
<dbReference type="InterPro" id="IPR038765">
    <property type="entry name" value="Papain-like_cys_pep_sf"/>
</dbReference>
<dbReference type="Pfam" id="PF00797">
    <property type="entry name" value="Acetyltransf_2"/>
    <property type="match status" value="1"/>
</dbReference>
<dbReference type="AlphaFoldDB" id="A0A2H3BZ46"/>
<evidence type="ECO:0000313" key="3">
    <source>
        <dbReference type="Proteomes" id="UP000218334"/>
    </source>
</evidence>
<accession>A0A2H3BZ46</accession>
<dbReference type="EMBL" id="KZ293417">
    <property type="protein sequence ID" value="PBK76115.1"/>
    <property type="molecule type" value="Genomic_DNA"/>
</dbReference>
<dbReference type="InterPro" id="IPR001447">
    <property type="entry name" value="Arylamine_N-AcTrfase"/>
</dbReference>